<feature type="non-terminal residue" evidence="2">
    <location>
        <position position="1"/>
    </location>
</feature>
<evidence type="ECO:0000313" key="3">
    <source>
        <dbReference type="Proteomes" id="UP000186817"/>
    </source>
</evidence>
<evidence type="ECO:0000313" key="2">
    <source>
        <dbReference type="EMBL" id="OLP73858.1"/>
    </source>
</evidence>
<evidence type="ECO:0000256" key="1">
    <source>
        <dbReference type="SAM" id="MobiDB-lite"/>
    </source>
</evidence>
<dbReference type="AlphaFoldDB" id="A0A1Q9BT33"/>
<comment type="caution">
    <text evidence="2">The sequence shown here is derived from an EMBL/GenBank/DDBJ whole genome shotgun (WGS) entry which is preliminary data.</text>
</comment>
<reference evidence="2 3" key="1">
    <citation type="submission" date="2016-02" db="EMBL/GenBank/DDBJ databases">
        <title>Genome analysis of coral dinoflagellate symbionts highlights evolutionary adaptations to a symbiotic lifestyle.</title>
        <authorList>
            <person name="Aranda M."/>
            <person name="Li Y."/>
            <person name="Liew Y.J."/>
            <person name="Baumgarten S."/>
            <person name="Simakov O."/>
            <person name="Wilson M."/>
            <person name="Piel J."/>
            <person name="Ashoor H."/>
            <person name="Bougouffa S."/>
            <person name="Bajic V.B."/>
            <person name="Ryu T."/>
            <person name="Ravasi T."/>
            <person name="Bayer T."/>
            <person name="Micklem G."/>
            <person name="Kim H."/>
            <person name="Bhak J."/>
            <person name="Lajeunesse T.C."/>
            <person name="Voolstra C.R."/>
        </authorList>
    </citation>
    <scope>NUCLEOTIDE SEQUENCE [LARGE SCALE GENOMIC DNA]</scope>
    <source>
        <strain evidence="2 3">CCMP2467</strain>
    </source>
</reference>
<dbReference type="Proteomes" id="UP000186817">
    <property type="component" value="Unassembled WGS sequence"/>
</dbReference>
<feature type="region of interest" description="Disordered" evidence="1">
    <location>
        <begin position="1"/>
        <end position="47"/>
    </location>
</feature>
<protein>
    <submittedName>
        <fullName evidence="2">Uncharacterized protein</fullName>
    </submittedName>
</protein>
<feature type="non-terminal residue" evidence="2">
    <location>
        <position position="47"/>
    </location>
</feature>
<sequence length="47" mass="5543">HRPSESAQTRPLVRMRRQNRRLRERRRRRPHQRASGGSDLPASGVTI</sequence>
<proteinExistence type="predicted"/>
<feature type="compositionally biased region" description="Basic residues" evidence="1">
    <location>
        <begin position="13"/>
        <end position="32"/>
    </location>
</feature>
<gene>
    <name evidence="2" type="ORF">AK812_SmicGene46766</name>
</gene>
<organism evidence="2 3">
    <name type="scientific">Symbiodinium microadriaticum</name>
    <name type="common">Dinoflagellate</name>
    <name type="synonym">Zooxanthella microadriatica</name>
    <dbReference type="NCBI Taxonomy" id="2951"/>
    <lineage>
        <taxon>Eukaryota</taxon>
        <taxon>Sar</taxon>
        <taxon>Alveolata</taxon>
        <taxon>Dinophyceae</taxon>
        <taxon>Suessiales</taxon>
        <taxon>Symbiodiniaceae</taxon>
        <taxon>Symbiodinium</taxon>
    </lineage>
</organism>
<dbReference type="EMBL" id="LSRX01004639">
    <property type="protein sequence ID" value="OLP73858.1"/>
    <property type="molecule type" value="Genomic_DNA"/>
</dbReference>
<name>A0A1Q9BT33_SYMMI</name>
<keyword evidence="3" id="KW-1185">Reference proteome</keyword>
<accession>A0A1Q9BT33</accession>